<organism evidence="1 2">
    <name type="scientific">Bacillus cereus</name>
    <dbReference type="NCBI Taxonomy" id="1396"/>
    <lineage>
        <taxon>Bacteria</taxon>
        <taxon>Bacillati</taxon>
        <taxon>Bacillota</taxon>
        <taxon>Bacilli</taxon>
        <taxon>Bacillales</taxon>
        <taxon>Bacillaceae</taxon>
        <taxon>Bacillus</taxon>
        <taxon>Bacillus cereus group</taxon>
    </lineage>
</organism>
<accession>A0A2B9PQQ3</accession>
<evidence type="ECO:0000313" key="1">
    <source>
        <dbReference type="EMBL" id="PGO29140.1"/>
    </source>
</evidence>
<sequence>MEIKKYSNKSENHYTKAFRFIKGSKVKFILSYSKSLNGKRWHDDSKKARMFGCFSSKEKMYKAKAMIIGCHKLSLLVIS</sequence>
<protein>
    <submittedName>
        <fullName evidence="1">Uncharacterized protein</fullName>
    </submittedName>
</protein>
<comment type="caution">
    <text evidence="1">The sequence shown here is derived from an EMBL/GenBank/DDBJ whole genome shotgun (WGS) entry which is preliminary data.</text>
</comment>
<evidence type="ECO:0000313" key="2">
    <source>
        <dbReference type="Proteomes" id="UP000223777"/>
    </source>
</evidence>
<reference evidence="1 2" key="1">
    <citation type="submission" date="2017-09" db="EMBL/GenBank/DDBJ databases">
        <title>Large-scale bioinformatics analysis of Bacillus genomes uncovers conserved roles of natural products in bacterial physiology.</title>
        <authorList>
            <consortium name="Agbiome Team Llc"/>
            <person name="Bleich R.M."/>
            <person name="Grubbs K.J."/>
            <person name="Santa Maria K.C."/>
            <person name="Allen S.E."/>
            <person name="Farag S."/>
            <person name="Shank E.A."/>
            <person name="Bowers A."/>
        </authorList>
    </citation>
    <scope>NUCLEOTIDE SEQUENCE [LARGE SCALE GENOMIC DNA]</scope>
    <source>
        <strain evidence="1 2">AFS050027</strain>
    </source>
</reference>
<dbReference type="AlphaFoldDB" id="A0A2B9PQQ3"/>
<gene>
    <name evidence="1" type="ORF">CN984_11860</name>
</gene>
<name>A0A2B9PQQ3_BACCE</name>
<proteinExistence type="predicted"/>
<dbReference type="EMBL" id="NUIL01000015">
    <property type="protein sequence ID" value="PGO29140.1"/>
    <property type="molecule type" value="Genomic_DNA"/>
</dbReference>
<dbReference type="Proteomes" id="UP000223777">
    <property type="component" value="Unassembled WGS sequence"/>
</dbReference>